<keyword evidence="6 14" id="KW-0808">Transferase</keyword>
<comment type="similarity">
    <text evidence="2 14">Belongs to the Cob(I)alamin adenosyltransferase family.</text>
</comment>
<evidence type="ECO:0000256" key="13">
    <source>
        <dbReference type="ARBA" id="ARBA00048692"/>
    </source>
</evidence>
<dbReference type="RefSeq" id="WP_154484788.1">
    <property type="nucleotide sequence ID" value="NZ_JAHLOA010000005.1"/>
</dbReference>
<dbReference type="EC" id="2.5.1.17" evidence="3 14"/>
<evidence type="ECO:0000256" key="12">
    <source>
        <dbReference type="ARBA" id="ARBA00048555"/>
    </source>
</evidence>
<dbReference type="PANTHER" id="PTHR12213">
    <property type="entry name" value="CORRINOID ADENOSYLTRANSFERASE"/>
    <property type="match status" value="1"/>
</dbReference>
<dbReference type="EMBL" id="JAKNID010000076">
    <property type="protein sequence ID" value="MCG4565993.1"/>
    <property type="molecule type" value="Genomic_DNA"/>
</dbReference>
<protein>
    <recommendedName>
        <fullName evidence="4 14">Corrinoid adenosyltransferase</fullName>
        <ecNumber evidence="3 14">2.5.1.17</ecNumber>
    </recommendedName>
    <alternativeName>
        <fullName evidence="9 14">Cob(II)alamin adenosyltransferase</fullName>
    </alternativeName>
    <alternativeName>
        <fullName evidence="11 14">Cob(II)yrinic acid a,c-diamide adenosyltransferase</fullName>
    </alternativeName>
    <alternativeName>
        <fullName evidence="10 14">Cobinamide/cobalamin adenosyltransferase</fullName>
    </alternativeName>
</protein>
<dbReference type="Pfam" id="PF01923">
    <property type="entry name" value="Cob_adeno_trans"/>
    <property type="match status" value="1"/>
</dbReference>
<dbReference type="GO" id="GO:0009236">
    <property type="term" value="P:cobalamin biosynthetic process"/>
    <property type="evidence" value="ECO:0007669"/>
    <property type="project" value="UniProtKB-UniRule"/>
</dbReference>
<dbReference type="SUPFAM" id="SSF89028">
    <property type="entry name" value="Cobalamin adenosyltransferase-like"/>
    <property type="match status" value="1"/>
</dbReference>
<accession>A0A844FJN0</accession>
<keyword evidence="19" id="KW-1185">Reference proteome</keyword>
<dbReference type="AlphaFoldDB" id="A0A844FJN0"/>
<dbReference type="Proteomes" id="UP000462760">
    <property type="component" value="Unassembled WGS sequence"/>
</dbReference>
<evidence type="ECO:0000313" key="17">
    <source>
        <dbReference type="EMBL" id="MSS44118.1"/>
    </source>
</evidence>
<dbReference type="OrthoDB" id="9778896at2"/>
<reference evidence="16" key="2">
    <citation type="submission" date="2022-01" db="EMBL/GenBank/DDBJ databases">
        <title>Collection of gut derived symbiotic bacterial strains cultured from healthy donors.</title>
        <authorList>
            <person name="Lin H."/>
            <person name="Kohout C."/>
            <person name="Waligurski E."/>
            <person name="Pamer E.G."/>
        </authorList>
    </citation>
    <scope>NUCLEOTIDE SEQUENCE</scope>
    <source>
        <strain evidence="16">MSK.14.39</strain>
    </source>
</reference>
<organism evidence="17 18">
    <name type="scientific">Anaerosalibacter bizertensis</name>
    <dbReference type="NCBI Taxonomy" id="932217"/>
    <lineage>
        <taxon>Bacteria</taxon>
        <taxon>Bacillati</taxon>
        <taxon>Bacillota</taxon>
        <taxon>Tissierellia</taxon>
        <taxon>Tissierellales</taxon>
        <taxon>Sporanaerobacteraceae</taxon>
        <taxon>Anaerosalibacter</taxon>
    </lineage>
</organism>
<evidence type="ECO:0000256" key="8">
    <source>
        <dbReference type="ARBA" id="ARBA00022840"/>
    </source>
</evidence>
<dbReference type="Proteomes" id="UP001108123">
    <property type="component" value="Unassembled WGS sequence"/>
</dbReference>
<dbReference type="InterPro" id="IPR036451">
    <property type="entry name" value="CblAdoTrfase-like_sf"/>
</dbReference>
<evidence type="ECO:0000313" key="18">
    <source>
        <dbReference type="Proteomes" id="UP000462760"/>
    </source>
</evidence>
<dbReference type="EMBL" id="VULR01000016">
    <property type="protein sequence ID" value="MSS44118.1"/>
    <property type="molecule type" value="Genomic_DNA"/>
</dbReference>
<evidence type="ECO:0000256" key="14">
    <source>
        <dbReference type="RuleBase" id="RU366026"/>
    </source>
</evidence>
<evidence type="ECO:0000256" key="1">
    <source>
        <dbReference type="ARBA" id="ARBA00005121"/>
    </source>
</evidence>
<evidence type="ECO:0000256" key="5">
    <source>
        <dbReference type="ARBA" id="ARBA00022573"/>
    </source>
</evidence>
<evidence type="ECO:0000256" key="11">
    <source>
        <dbReference type="ARBA" id="ARBA00033354"/>
    </source>
</evidence>
<dbReference type="UniPathway" id="UPA00148">
    <property type="reaction ID" value="UER00233"/>
</dbReference>
<evidence type="ECO:0000256" key="10">
    <source>
        <dbReference type="ARBA" id="ARBA00033334"/>
    </source>
</evidence>
<dbReference type="InterPro" id="IPR029499">
    <property type="entry name" value="PduO-typ"/>
</dbReference>
<evidence type="ECO:0000313" key="19">
    <source>
        <dbReference type="Proteomes" id="UP001108123"/>
    </source>
</evidence>
<dbReference type="PANTHER" id="PTHR12213:SF0">
    <property type="entry name" value="CORRINOID ADENOSYLTRANSFERASE MMAB"/>
    <property type="match status" value="1"/>
</dbReference>
<comment type="catalytic activity">
    <reaction evidence="12 14">
        <text>2 cob(II)yrinate a,c diamide + reduced [electron-transfer flavoprotein] + 2 ATP = 2 adenosylcob(III)yrinate a,c-diamide + 2 triphosphate + oxidized [electron-transfer flavoprotein] + 3 H(+)</text>
        <dbReference type="Rhea" id="RHEA:11528"/>
        <dbReference type="Rhea" id="RHEA-COMP:10685"/>
        <dbReference type="Rhea" id="RHEA-COMP:10686"/>
        <dbReference type="ChEBI" id="CHEBI:15378"/>
        <dbReference type="ChEBI" id="CHEBI:18036"/>
        <dbReference type="ChEBI" id="CHEBI:30616"/>
        <dbReference type="ChEBI" id="CHEBI:57692"/>
        <dbReference type="ChEBI" id="CHEBI:58307"/>
        <dbReference type="ChEBI" id="CHEBI:58503"/>
        <dbReference type="ChEBI" id="CHEBI:58537"/>
        <dbReference type="EC" id="2.5.1.17"/>
    </reaction>
</comment>
<evidence type="ECO:0000259" key="15">
    <source>
        <dbReference type="Pfam" id="PF01923"/>
    </source>
</evidence>
<dbReference type="Gene3D" id="1.20.1200.10">
    <property type="entry name" value="Cobalamin adenosyltransferase-like"/>
    <property type="match status" value="1"/>
</dbReference>
<gene>
    <name evidence="17" type="ORF">FYJ27_10325</name>
    <name evidence="16" type="ORF">L0P62_11085</name>
</gene>
<keyword evidence="5 14" id="KW-0169">Cobalamin biosynthesis</keyword>
<proteinExistence type="inferred from homology"/>
<evidence type="ECO:0000256" key="2">
    <source>
        <dbReference type="ARBA" id="ARBA00007487"/>
    </source>
</evidence>
<evidence type="ECO:0000256" key="9">
    <source>
        <dbReference type="ARBA" id="ARBA00031529"/>
    </source>
</evidence>
<dbReference type="InterPro" id="IPR016030">
    <property type="entry name" value="CblAdoTrfase-like"/>
</dbReference>
<comment type="caution">
    <text evidence="17">The sequence shown here is derived from an EMBL/GenBank/DDBJ whole genome shotgun (WGS) entry which is preliminary data.</text>
</comment>
<evidence type="ECO:0000313" key="16">
    <source>
        <dbReference type="EMBL" id="MCG4565993.1"/>
    </source>
</evidence>
<sequence>MNIYTKTGDKGKTSLFDNKRVSKDSIRVESYGTVDELVASLGLAKNYVDDEEMYDLITEIQNKLFTVAATLATEDITKLPYSIEEKDIRFLEEKIDEYMAKVSKPTGFIIPGSGKGSAYLHVSRTICRRAERRIITLSNSADINPIVIKYVNRLADLIYALARASEEREEKVNFSNK</sequence>
<keyword evidence="8 14" id="KW-0067">ATP-binding</keyword>
<dbReference type="GO" id="GO:0005524">
    <property type="term" value="F:ATP binding"/>
    <property type="evidence" value="ECO:0007669"/>
    <property type="project" value="UniProtKB-UniRule"/>
</dbReference>
<feature type="domain" description="Cobalamin adenosyltransferase-like" evidence="15">
    <location>
        <begin position="3"/>
        <end position="164"/>
    </location>
</feature>
<comment type="pathway">
    <text evidence="1 14">Cofactor biosynthesis; adenosylcobalamin biosynthesis; adenosylcobalamin from cob(II)yrinate a,c-diamide: step 2/7.</text>
</comment>
<reference evidence="17 18" key="1">
    <citation type="submission" date="2019-08" db="EMBL/GenBank/DDBJ databases">
        <title>In-depth cultivation of the pig gut microbiome towards novel bacterial diversity and tailored functional studies.</title>
        <authorList>
            <person name="Wylensek D."/>
            <person name="Hitch T.C.A."/>
            <person name="Clavel T."/>
        </authorList>
    </citation>
    <scope>NUCLEOTIDE SEQUENCE [LARGE SCALE GENOMIC DNA]</scope>
    <source>
        <strain evidence="17 18">Med78-601-WT-4W-RMD-3</strain>
    </source>
</reference>
<dbReference type="NCBIfam" id="TIGR00636">
    <property type="entry name" value="PduO_Nterm"/>
    <property type="match status" value="1"/>
</dbReference>
<comment type="catalytic activity">
    <reaction evidence="13 14">
        <text>2 cob(II)alamin + reduced [electron-transfer flavoprotein] + 2 ATP = 2 adenosylcob(III)alamin + 2 triphosphate + oxidized [electron-transfer flavoprotein] + 3 H(+)</text>
        <dbReference type="Rhea" id="RHEA:28671"/>
        <dbReference type="Rhea" id="RHEA-COMP:10685"/>
        <dbReference type="Rhea" id="RHEA-COMP:10686"/>
        <dbReference type="ChEBI" id="CHEBI:15378"/>
        <dbReference type="ChEBI" id="CHEBI:16304"/>
        <dbReference type="ChEBI" id="CHEBI:18036"/>
        <dbReference type="ChEBI" id="CHEBI:18408"/>
        <dbReference type="ChEBI" id="CHEBI:30616"/>
        <dbReference type="ChEBI" id="CHEBI:57692"/>
        <dbReference type="ChEBI" id="CHEBI:58307"/>
        <dbReference type="EC" id="2.5.1.17"/>
    </reaction>
</comment>
<name>A0A844FJN0_9FIRM</name>
<evidence type="ECO:0000256" key="4">
    <source>
        <dbReference type="ARBA" id="ARBA00020963"/>
    </source>
</evidence>
<keyword evidence="7 14" id="KW-0547">Nucleotide-binding</keyword>
<evidence type="ECO:0000256" key="3">
    <source>
        <dbReference type="ARBA" id="ARBA00012454"/>
    </source>
</evidence>
<evidence type="ECO:0000256" key="6">
    <source>
        <dbReference type="ARBA" id="ARBA00022679"/>
    </source>
</evidence>
<dbReference type="GO" id="GO:0008817">
    <property type="term" value="F:corrinoid adenosyltransferase activity"/>
    <property type="evidence" value="ECO:0007669"/>
    <property type="project" value="UniProtKB-UniRule"/>
</dbReference>
<evidence type="ECO:0000256" key="7">
    <source>
        <dbReference type="ARBA" id="ARBA00022741"/>
    </source>
</evidence>